<dbReference type="EMBL" id="JASPDQ010000008">
    <property type="protein sequence ID" value="MDK8601750.1"/>
    <property type="molecule type" value="Genomic_DNA"/>
</dbReference>
<dbReference type="Proteomes" id="UP001225576">
    <property type="component" value="Unassembled WGS sequence"/>
</dbReference>
<name>A0AAW6ZEY1_9ACTO</name>
<keyword evidence="1" id="KW-0472">Membrane</keyword>
<feature type="transmembrane region" description="Helical" evidence="1">
    <location>
        <begin position="46"/>
        <end position="68"/>
    </location>
</feature>
<gene>
    <name evidence="2" type="ORF">QP858_04635</name>
</gene>
<dbReference type="AlphaFoldDB" id="A0AAW6ZEY1"/>
<feature type="transmembrane region" description="Helical" evidence="1">
    <location>
        <begin position="121"/>
        <end position="143"/>
    </location>
</feature>
<feature type="transmembrane region" description="Helical" evidence="1">
    <location>
        <begin position="167"/>
        <end position="190"/>
    </location>
</feature>
<dbReference type="Pfam" id="PF06197">
    <property type="entry name" value="DUF998"/>
    <property type="match status" value="1"/>
</dbReference>
<evidence type="ECO:0000256" key="1">
    <source>
        <dbReference type="SAM" id="Phobius"/>
    </source>
</evidence>
<protein>
    <submittedName>
        <fullName evidence="2">DUF998 domain-containing protein</fullName>
    </submittedName>
</protein>
<feature type="transmembrane region" description="Helical" evidence="1">
    <location>
        <begin position="197"/>
        <end position="219"/>
    </location>
</feature>
<evidence type="ECO:0000313" key="2">
    <source>
        <dbReference type="EMBL" id="MDK8601750.1"/>
    </source>
</evidence>
<sequence>MLIAAIALTLGALAYASVLTEAALGYPLSPTVSYLSELSAADQASSALVRSMDAAAGVAFAAVGFYLWSRRRGAARDLLPGVRWGLGHAGELDAELAGARGGLLGGAGVGGRLARLVPERVLVALVPGGMALSGVATVLDAAFPMDCAESVPSCRAQLEAGTSFSHLAHTVTSSLAGLGLVAVAVGALLAGTRVMRAVGAVVVGAMGVELVTIAAGWPVGIAQRVQVAASVVLMLVIAARMGGGHVGDPARTGSRSA</sequence>
<accession>A0AAW6ZEY1</accession>
<dbReference type="RefSeq" id="WP_148132384.1">
    <property type="nucleotide sequence ID" value="NZ_CALTZF010000010.1"/>
</dbReference>
<dbReference type="InterPro" id="IPR009339">
    <property type="entry name" value="DUF998"/>
</dbReference>
<reference evidence="2" key="1">
    <citation type="submission" date="2023-05" db="EMBL/GenBank/DDBJ databases">
        <title>Genomic Catalog of Human Bladder Bacteria.</title>
        <authorList>
            <person name="Du J."/>
        </authorList>
    </citation>
    <scope>NUCLEOTIDE SEQUENCE</scope>
    <source>
        <strain evidence="2">UMB1304A</strain>
    </source>
</reference>
<keyword evidence="1" id="KW-0812">Transmembrane</keyword>
<comment type="caution">
    <text evidence="2">The sequence shown here is derived from an EMBL/GenBank/DDBJ whole genome shotgun (WGS) entry which is preliminary data.</text>
</comment>
<evidence type="ECO:0000313" key="3">
    <source>
        <dbReference type="Proteomes" id="UP001225576"/>
    </source>
</evidence>
<keyword evidence="1" id="KW-1133">Transmembrane helix</keyword>
<organism evidence="2 3">
    <name type="scientific">Trueperella bernardiae</name>
    <dbReference type="NCBI Taxonomy" id="59561"/>
    <lineage>
        <taxon>Bacteria</taxon>
        <taxon>Bacillati</taxon>
        <taxon>Actinomycetota</taxon>
        <taxon>Actinomycetes</taxon>
        <taxon>Actinomycetales</taxon>
        <taxon>Actinomycetaceae</taxon>
        <taxon>Trueperella</taxon>
    </lineage>
</organism>
<feature type="transmembrane region" description="Helical" evidence="1">
    <location>
        <begin position="225"/>
        <end position="243"/>
    </location>
</feature>
<proteinExistence type="predicted"/>